<reference evidence="1 2" key="1">
    <citation type="submission" date="2018-02" db="EMBL/GenBank/DDBJ databases">
        <title>Draft genome of wild Prunus yedoensis var. nudiflora.</title>
        <authorList>
            <person name="Baek S."/>
            <person name="Kim J.-H."/>
            <person name="Choi K."/>
            <person name="Kim G.-B."/>
            <person name="Cho A."/>
            <person name="Jang H."/>
            <person name="Shin C.-H."/>
            <person name="Yu H.-J."/>
            <person name="Mun J.-H."/>
        </authorList>
    </citation>
    <scope>NUCLEOTIDE SEQUENCE [LARGE SCALE GENOMIC DNA]</scope>
    <source>
        <strain evidence="2">cv. Jeju island</strain>
        <tissue evidence="1">Leaf</tissue>
    </source>
</reference>
<accession>A0A314UHL8</accession>
<organism evidence="1 2">
    <name type="scientific">Prunus yedoensis var. nudiflora</name>
    <dbReference type="NCBI Taxonomy" id="2094558"/>
    <lineage>
        <taxon>Eukaryota</taxon>
        <taxon>Viridiplantae</taxon>
        <taxon>Streptophyta</taxon>
        <taxon>Embryophyta</taxon>
        <taxon>Tracheophyta</taxon>
        <taxon>Spermatophyta</taxon>
        <taxon>Magnoliopsida</taxon>
        <taxon>eudicotyledons</taxon>
        <taxon>Gunneridae</taxon>
        <taxon>Pentapetalae</taxon>
        <taxon>rosids</taxon>
        <taxon>fabids</taxon>
        <taxon>Rosales</taxon>
        <taxon>Rosaceae</taxon>
        <taxon>Amygdaloideae</taxon>
        <taxon>Amygdaleae</taxon>
        <taxon>Prunus</taxon>
    </lineage>
</organism>
<dbReference type="STRING" id="2094558.A0A314UHL8"/>
<gene>
    <name evidence="1" type="ORF">Pyn_07566</name>
</gene>
<proteinExistence type="predicted"/>
<keyword evidence="2" id="KW-1185">Reference proteome</keyword>
<dbReference type="EMBL" id="PJQY01003817">
    <property type="protein sequence ID" value="PQM34409.1"/>
    <property type="molecule type" value="Genomic_DNA"/>
</dbReference>
<dbReference type="AlphaFoldDB" id="A0A314UHL8"/>
<protein>
    <submittedName>
        <fullName evidence="1">Uncharacterized protein</fullName>
    </submittedName>
</protein>
<comment type="caution">
    <text evidence="1">The sequence shown here is derived from an EMBL/GenBank/DDBJ whole genome shotgun (WGS) entry which is preliminary data.</text>
</comment>
<dbReference type="Proteomes" id="UP000250321">
    <property type="component" value="Unassembled WGS sequence"/>
</dbReference>
<sequence length="71" mass="7843">MERGLHGVKVDVWGVGYLVRSCGLTGLPKMLRELQNRCLDQTRSRGRPQPIVTTTCCSCSPLCSQPQLVGR</sequence>
<dbReference type="OrthoDB" id="2379186at2759"/>
<evidence type="ECO:0000313" key="2">
    <source>
        <dbReference type="Proteomes" id="UP000250321"/>
    </source>
</evidence>
<name>A0A314UHL8_PRUYE</name>
<evidence type="ECO:0000313" key="1">
    <source>
        <dbReference type="EMBL" id="PQM34409.1"/>
    </source>
</evidence>